<dbReference type="STRING" id="1122252.SAMN05660443_2002"/>
<dbReference type="GO" id="GO:0004519">
    <property type="term" value="F:endonuclease activity"/>
    <property type="evidence" value="ECO:0007669"/>
    <property type="project" value="UniProtKB-KW"/>
</dbReference>
<dbReference type="OrthoDB" id="6867997at2"/>
<keyword evidence="7" id="KW-1185">Reference proteome</keyword>
<dbReference type="PANTHER" id="PTHR12302:SF3">
    <property type="entry name" value="SERINE_THREONINE-PROTEIN KINASE 31"/>
    <property type="match status" value="1"/>
</dbReference>
<dbReference type="EMBL" id="FOLH01000004">
    <property type="protein sequence ID" value="SFC26943.1"/>
    <property type="molecule type" value="Genomic_DNA"/>
</dbReference>
<dbReference type="Gene3D" id="2.40.50.90">
    <property type="match status" value="1"/>
</dbReference>
<name>A0A1I1HZT0_9GAMM</name>
<keyword evidence="1" id="KW-0540">Nuclease</keyword>
<keyword evidence="2 6" id="KW-0255">Endonuclease</keyword>
<dbReference type="RefSeq" id="WP_091962856.1">
    <property type="nucleotide sequence ID" value="NZ_FOLH01000004.1"/>
</dbReference>
<feature type="chain" id="PRO_5011469509" evidence="4">
    <location>
        <begin position="21"/>
        <end position="260"/>
    </location>
</feature>
<dbReference type="Proteomes" id="UP000199058">
    <property type="component" value="Unassembled WGS sequence"/>
</dbReference>
<dbReference type="InterPro" id="IPR016071">
    <property type="entry name" value="Staphylococal_nuclease_OB-fold"/>
</dbReference>
<gene>
    <name evidence="6" type="ORF">SAMN05660443_2002</name>
</gene>
<evidence type="ECO:0000313" key="6">
    <source>
        <dbReference type="EMBL" id="SFC26943.1"/>
    </source>
</evidence>
<dbReference type="InterPro" id="IPR035437">
    <property type="entry name" value="SNase_OB-fold_sf"/>
</dbReference>
<evidence type="ECO:0000259" key="5">
    <source>
        <dbReference type="PROSITE" id="PS50830"/>
    </source>
</evidence>
<evidence type="ECO:0000256" key="1">
    <source>
        <dbReference type="ARBA" id="ARBA00022722"/>
    </source>
</evidence>
<dbReference type="SUPFAM" id="SSF50199">
    <property type="entry name" value="Staphylococcal nuclease"/>
    <property type="match status" value="1"/>
</dbReference>
<feature type="domain" description="TNase-like" evidence="5">
    <location>
        <begin position="30"/>
        <end position="161"/>
    </location>
</feature>
<proteinExistence type="predicted"/>
<evidence type="ECO:0000313" key="7">
    <source>
        <dbReference type="Proteomes" id="UP000199058"/>
    </source>
</evidence>
<keyword evidence="3" id="KW-0378">Hydrolase</keyword>
<evidence type="ECO:0000256" key="2">
    <source>
        <dbReference type="ARBA" id="ARBA00022759"/>
    </source>
</evidence>
<accession>A0A1I1HZT0</accession>
<feature type="signal peptide" evidence="4">
    <location>
        <begin position="1"/>
        <end position="20"/>
    </location>
</feature>
<evidence type="ECO:0000256" key="3">
    <source>
        <dbReference type="ARBA" id="ARBA00022801"/>
    </source>
</evidence>
<dbReference type="PANTHER" id="PTHR12302">
    <property type="entry name" value="EBNA2 BINDING PROTEIN P100"/>
    <property type="match status" value="1"/>
</dbReference>
<protein>
    <submittedName>
        <fullName evidence="6">Endonuclease YncB, thermonuclease family</fullName>
    </submittedName>
</protein>
<dbReference type="SMART" id="SM00318">
    <property type="entry name" value="SNc"/>
    <property type="match status" value="1"/>
</dbReference>
<sequence>MNFRLLIAGLVFVFAFAAQAGAESCPIQQQDQTAAVSHVYDADTLTLADGTRVRLIGIDAPELGRGGQPHEPYALEGRDFLRRLMDEAGHQVVLHLGEESRDRHGRLLAYLFMPDGRNINRLLLEQGYVMQVFIAPNVSYAECLRPYEDQARDAGLGIWSQDEYQPGIPSARVPASTQGAAIVYGRVVRLGESRDNLWINLEGRVALQVPKADLDAFDEARLRNLEGRKVRARGWMVQDNSRHHDWRMRINTGLALEYLD</sequence>
<dbReference type="GO" id="GO:0016787">
    <property type="term" value="F:hydrolase activity"/>
    <property type="evidence" value="ECO:0007669"/>
    <property type="project" value="UniProtKB-KW"/>
</dbReference>
<dbReference type="PROSITE" id="PS50830">
    <property type="entry name" value="TNASE_3"/>
    <property type="match status" value="1"/>
</dbReference>
<keyword evidence="4" id="KW-0732">Signal</keyword>
<reference evidence="6 7" key="1">
    <citation type="submission" date="2016-10" db="EMBL/GenBank/DDBJ databases">
        <authorList>
            <person name="de Groot N.N."/>
        </authorList>
    </citation>
    <scope>NUCLEOTIDE SEQUENCE [LARGE SCALE GENOMIC DNA]</scope>
    <source>
        <strain evidence="6 7">DSM 18438</strain>
    </source>
</reference>
<dbReference type="Pfam" id="PF00565">
    <property type="entry name" value="SNase"/>
    <property type="match status" value="1"/>
</dbReference>
<organism evidence="6 7">
    <name type="scientific">Marinospirillum celere</name>
    <dbReference type="NCBI Taxonomy" id="1122252"/>
    <lineage>
        <taxon>Bacteria</taxon>
        <taxon>Pseudomonadati</taxon>
        <taxon>Pseudomonadota</taxon>
        <taxon>Gammaproteobacteria</taxon>
        <taxon>Oceanospirillales</taxon>
        <taxon>Oceanospirillaceae</taxon>
        <taxon>Marinospirillum</taxon>
    </lineage>
</organism>
<dbReference type="AlphaFoldDB" id="A0A1I1HZT0"/>
<evidence type="ECO:0000256" key="4">
    <source>
        <dbReference type="SAM" id="SignalP"/>
    </source>
</evidence>